<comment type="caution">
    <text evidence="5">The sequence shown here is derived from an EMBL/GenBank/DDBJ whole genome shotgun (WGS) entry which is preliminary data.</text>
</comment>
<dbReference type="GO" id="GO:0016887">
    <property type="term" value="F:ATP hydrolysis activity"/>
    <property type="evidence" value="ECO:0007669"/>
    <property type="project" value="InterPro"/>
</dbReference>
<dbReference type="Pfam" id="PF00005">
    <property type="entry name" value="ABC_tran"/>
    <property type="match status" value="1"/>
</dbReference>
<keyword evidence="6" id="KW-1185">Reference proteome</keyword>
<proteinExistence type="predicted"/>
<sequence>MLRAERITVDFGGVRAVAGVDLEVGAKEMLGLVGPNGSGKTTLLNAVCGVVTARGALTVDGQRVRLSRPAATRAAGIARVFQAPQIFDELSCLENVLLSSPDGRLVGLVGAVAARPAMHRRERRREEAALRAMTTVGLAEFAHTSSKTLSYGQRRLLELARALAAEPKVLLLDEPSAGLNDAETAQLAQLLRETRDAGLAVVVVDHKIDFLDSLCDRLVVLELGKVIAQGPPDEVWRHQQVINAYLGVAGNA</sequence>
<keyword evidence="3 5" id="KW-0067">ATP-binding</keyword>
<dbReference type="Pfam" id="PF12399">
    <property type="entry name" value="BCA_ABC_TP_C"/>
    <property type="match status" value="1"/>
</dbReference>
<evidence type="ECO:0000256" key="3">
    <source>
        <dbReference type="ARBA" id="ARBA00022840"/>
    </source>
</evidence>
<dbReference type="SUPFAM" id="SSF52540">
    <property type="entry name" value="P-loop containing nucleoside triphosphate hydrolases"/>
    <property type="match status" value="1"/>
</dbReference>
<dbReference type="EMBL" id="BMPI01000077">
    <property type="protein sequence ID" value="GGM78211.1"/>
    <property type="molecule type" value="Genomic_DNA"/>
</dbReference>
<dbReference type="PANTHER" id="PTHR45772">
    <property type="entry name" value="CONSERVED COMPONENT OF ABC TRANSPORTER FOR NATURAL AMINO ACIDS-RELATED"/>
    <property type="match status" value="1"/>
</dbReference>
<dbReference type="GO" id="GO:0005886">
    <property type="term" value="C:plasma membrane"/>
    <property type="evidence" value="ECO:0007669"/>
    <property type="project" value="TreeGrafter"/>
</dbReference>
<evidence type="ECO:0000313" key="6">
    <source>
        <dbReference type="Proteomes" id="UP000642070"/>
    </source>
</evidence>
<dbReference type="Proteomes" id="UP000642070">
    <property type="component" value="Unassembled WGS sequence"/>
</dbReference>
<evidence type="ECO:0000259" key="4">
    <source>
        <dbReference type="PROSITE" id="PS50893"/>
    </source>
</evidence>
<keyword evidence="2" id="KW-0547">Nucleotide-binding</keyword>
<dbReference type="InterPro" id="IPR032823">
    <property type="entry name" value="BCA_ABC_TP_C"/>
</dbReference>
<dbReference type="PROSITE" id="PS00211">
    <property type="entry name" value="ABC_TRANSPORTER_1"/>
    <property type="match status" value="1"/>
</dbReference>
<reference evidence="5" key="1">
    <citation type="journal article" date="2014" name="Int. J. Syst. Evol. Microbiol.">
        <title>Complete genome sequence of Corynebacterium casei LMG S-19264T (=DSM 44701T), isolated from a smear-ripened cheese.</title>
        <authorList>
            <consortium name="US DOE Joint Genome Institute (JGI-PGF)"/>
            <person name="Walter F."/>
            <person name="Albersmeier A."/>
            <person name="Kalinowski J."/>
            <person name="Ruckert C."/>
        </authorList>
    </citation>
    <scope>NUCLEOTIDE SEQUENCE</scope>
    <source>
        <strain evidence="5">JCM 19831</strain>
    </source>
</reference>
<dbReference type="InterPro" id="IPR003439">
    <property type="entry name" value="ABC_transporter-like_ATP-bd"/>
</dbReference>
<dbReference type="SMART" id="SM00382">
    <property type="entry name" value="AAA"/>
    <property type="match status" value="1"/>
</dbReference>
<reference evidence="5" key="2">
    <citation type="submission" date="2020-09" db="EMBL/GenBank/DDBJ databases">
        <authorList>
            <person name="Sun Q."/>
            <person name="Ohkuma M."/>
        </authorList>
    </citation>
    <scope>NUCLEOTIDE SEQUENCE</scope>
    <source>
        <strain evidence="5">JCM 19831</strain>
    </source>
</reference>
<dbReference type="PROSITE" id="PS50893">
    <property type="entry name" value="ABC_TRANSPORTER_2"/>
    <property type="match status" value="1"/>
</dbReference>
<keyword evidence="1" id="KW-0813">Transport</keyword>
<name>A0A917UBW2_9ACTN</name>
<protein>
    <submittedName>
        <fullName evidence="5">ABC transporter ATP-binding protein</fullName>
    </submittedName>
</protein>
<dbReference type="InterPro" id="IPR051120">
    <property type="entry name" value="ABC_AA/LPS_Transport"/>
</dbReference>
<dbReference type="InterPro" id="IPR003593">
    <property type="entry name" value="AAA+_ATPase"/>
</dbReference>
<dbReference type="PANTHER" id="PTHR45772:SF9">
    <property type="entry name" value="CONSERVED COMPONENT OF ABC TRANSPORTER FOR NATURAL AMINO ACIDS"/>
    <property type="match status" value="1"/>
</dbReference>
<gene>
    <name evidence="5" type="primary">livG</name>
    <name evidence="5" type="ORF">GCM10007977_094630</name>
</gene>
<dbReference type="GO" id="GO:0005524">
    <property type="term" value="F:ATP binding"/>
    <property type="evidence" value="ECO:0007669"/>
    <property type="project" value="UniProtKB-KW"/>
</dbReference>
<evidence type="ECO:0000256" key="2">
    <source>
        <dbReference type="ARBA" id="ARBA00022741"/>
    </source>
</evidence>
<dbReference type="AlphaFoldDB" id="A0A917UBW2"/>
<evidence type="ECO:0000256" key="1">
    <source>
        <dbReference type="ARBA" id="ARBA00022448"/>
    </source>
</evidence>
<feature type="domain" description="ABC transporter" evidence="4">
    <location>
        <begin position="2"/>
        <end position="248"/>
    </location>
</feature>
<dbReference type="RefSeq" id="WP_190256627.1">
    <property type="nucleotide sequence ID" value="NZ_BMPI01000077.1"/>
</dbReference>
<accession>A0A917UBW2</accession>
<organism evidence="5 6">
    <name type="scientific">Dactylosporangium sucinum</name>
    <dbReference type="NCBI Taxonomy" id="1424081"/>
    <lineage>
        <taxon>Bacteria</taxon>
        <taxon>Bacillati</taxon>
        <taxon>Actinomycetota</taxon>
        <taxon>Actinomycetes</taxon>
        <taxon>Micromonosporales</taxon>
        <taxon>Micromonosporaceae</taxon>
        <taxon>Dactylosporangium</taxon>
    </lineage>
</organism>
<dbReference type="InterPro" id="IPR017871">
    <property type="entry name" value="ABC_transporter-like_CS"/>
</dbReference>
<dbReference type="InterPro" id="IPR027417">
    <property type="entry name" value="P-loop_NTPase"/>
</dbReference>
<dbReference type="Gene3D" id="3.40.50.300">
    <property type="entry name" value="P-loop containing nucleotide triphosphate hydrolases"/>
    <property type="match status" value="1"/>
</dbReference>
<evidence type="ECO:0000313" key="5">
    <source>
        <dbReference type="EMBL" id="GGM78211.1"/>
    </source>
</evidence>